<keyword evidence="1" id="KW-1185">Reference proteome</keyword>
<dbReference type="RefSeq" id="XP_022254012.1">
    <property type="nucleotide sequence ID" value="XM_022398304.1"/>
</dbReference>
<proteinExistence type="predicted"/>
<evidence type="ECO:0000313" key="5">
    <source>
        <dbReference type="RefSeq" id="XP_022254012.1"/>
    </source>
</evidence>
<gene>
    <name evidence="2 3 4 5" type="primary">LOC106469746</name>
</gene>
<dbReference type="Proteomes" id="UP000694941">
    <property type="component" value="Unplaced"/>
</dbReference>
<dbReference type="RefSeq" id="XP_022254011.1">
    <property type="nucleotide sequence ID" value="XM_022398303.1"/>
</dbReference>
<protein>
    <submittedName>
        <fullName evidence="2 3">Uncharacterized protein LOC106469746</fullName>
    </submittedName>
</protein>
<dbReference type="SUPFAM" id="SSF52047">
    <property type="entry name" value="RNI-like"/>
    <property type="match status" value="1"/>
</dbReference>
<sequence>MPRRKNPKLLQDICLQKVAERVCTHSVRSSASIIHKGISKGVFSENLQWLPSAVMEKVIKIVHQLQPGGIYYNQLELLLSANVRTLCLQYSASKSLRNVPLGFQRLLRKIAACGTNLVDLALTGCVLWNNDELVSTIRCLPSLRRLVLYSSKLNDDVLVTVGETCNFIEELYISGWYLSDQGLLGLFGSPTERGGCPHLHTLIIDSDRNYQPNITLEAVVRVLQKQTQLIHLKIPKLTEAILFLGKKENVLSAHSSIRLGLMTYQDDLYQSPLTPEDVKTLVSLCPSLSEIKITIDDPKAINELSKLSFLTHLSLTDCRHHTCRDFIEAFTQLLAEVGIHISYLELVTTEVDISAINRHCPHLKSLECLKILRFHRNGGLDQQSPYFQELTTLKLFPSEVNSIREEELFLLLGSCYCLKHLFVGWCDCLTDDCMARILQKNSFMRLQELELSDIPAITINGIKPLLLSENDLNSCNILSCDQISKDDVVSMKKMAEALNLNLTIKFYD</sequence>
<evidence type="ECO:0000313" key="2">
    <source>
        <dbReference type="RefSeq" id="XP_013785711.2"/>
    </source>
</evidence>
<accession>A0ABM1TDQ5</accession>
<evidence type="ECO:0000313" key="4">
    <source>
        <dbReference type="RefSeq" id="XP_022254011.1"/>
    </source>
</evidence>
<dbReference type="RefSeq" id="XP_022254010.1">
    <property type="nucleotide sequence ID" value="XM_022398302.1"/>
</dbReference>
<dbReference type="PANTHER" id="PTHR13318">
    <property type="entry name" value="PARTNER OF PAIRED, ISOFORM B-RELATED"/>
    <property type="match status" value="1"/>
</dbReference>
<dbReference type="Gene3D" id="3.80.10.10">
    <property type="entry name" value="Ribonuclease Inhibitor"/>
    <property type="match status" value="2"/>
</dbReference>
<organism evidence="1 4">
    <name type="scientific">Limulus polyphemus</name>
    <name type="common">Atlantic horseshoe crab</name>
    <dbReference type="NCBI Taxonomy" id="6850"/>
    <lineage>
        <taxon>Eukaryota</taxon>
        <taxon>Metazoa</taxon>
        <taxon>Ecdysozoa</taxon>
        <taxon>Arthropoda</taxon>
        <taxon>Chelicerata</taxon>
        <taxon>Merostomata</taxon>
        <taxon>Xiphosura</taxon>
        <taxon>Limulidae</taxon>
        <taxon>Limulus</taxon>
    </lineage>
</organism>
<dbReference type="RefSeq" id="XP_013785711.2">
    <property type="nucleotide sequence ID" value="XM_013930257.2"/>
</dbReference>
<evidence type="ECO:0000313" key="3">
    <source>
        <dbReference type="RefSeq" id="XP_022254010.1"/>
    </source>
</evidence>
<evidence type="ECO:0000313" key="1">
    <source>
        <dbReference type="Proteomes" id="UP000694941"/>
    </source>
</evidence>
<reference evidence="2 3" key="1">
    <citation type="submission" date="2025-05" db="UniProtKB">
        <authorList>
            <consortium name="RefSeq"/>
        </authorList>
    </citation>
    <scope>IDENTIFICATION</scope>
    <source>
        <tissue evidence="2 3">Muscle</tissue>
    </source>
</reference>
<dbReference type="GeneID" id="106469746"/>
<name>A0ABM1TDQ5_LIMPO</name>
<dbReference type="InterPro" id="IPR032675">
    <property type="entry name" value="LRR_dom_sf"/>
</dbReference>